<dbReference type="KEGG" id="ptm:GSPATT00000127001"/>
<dbReference type="RefSeq" id="XP_001347188.1">
    <property type="nucleotide sequence ID" value="XM_001347152.1"/>
</dbReference>
<sequence length="562" mass="64731">MTEPANPEKVQNQRTRMIGNYAIGKTLGFGTFGKVKMAIHEQSGEKVAIKILEKDRIVETADVERVQREIHILKLVRHPHIIQLYEIIETPKHIFLVMEMVNGGELFDYIVKNTKLEEVEACKLFQELIAGIEYLHKIRVVHRDLKPENLLLDKGKNLKIVDFGLSNTYKNEELLKTACGSPCYAAPEMIAGKKYQGLRVDLWSSGVILFACLCGYLPFEDQNTSALYKKILSGTYQMPSHLSKDAQSMITGILTVDPEKRFTIETIHNHPWFKIYSRSYEIPPGIVVGYNRIPVDQDILKYLKSFGIDIDYAQKCLDANKHNDITTFYHLLLKRHLTNGGRSTADLNSESFDIRLLEPKQRPNKAPINSLVNNEIIKQQMRDEIIKQRSYSNDKDRGRIIKTTEQNNKILADNDQSVNRVGRNGQASSVQTRQKDENYFDQSPNIKKHNSKIPTTNILNNIYGTKTKNNNIASTEHRNRDEGKKVSSRNKKELDMTNPHRNTNREFQQINRILQSGGRSQNHKKERVYVTNQNNQSFDAPQNLNQSGKQKIYHIQKFGYYE</sequence>
<feature type="domain" description="Protein kinase" evidence="8">
    <location>
        <begin position="21"/>
        <end position="273"/>
    </location>
</feature>
<proteinExistence type="predicted"/>
<reference evidence="9 11" key="1">
    <citation type="journal article" date="2004" name="Curr. Biol.">
        <title>High coding density on the largest Paramecium tetraurelia somatic chromosome.</title>
        <authorList>
            <person name="Zagulski M."/>
            <person name="Nowak J.K."/>
            <person name="Le Mouel A."/>
            <person name="Nowacki M."/>
            <person name="Migdalski A."/>
            <person name="Gromadka R."/>
            <person name="Noel B."/>
            <person name="Blanc I."/>
            <person name="Dessen P."/>
            <person name="Wincker P."/>
            <person name="Keller A.M."/>
            <person name="Cohen J."/>
            <person name="Meyer E."/>
            <person name="Sperling L."/>
        </authorList>
    </citation>
    <scope>NUCLEOTIDE SEQUENCE [LARGE SCALE GENOMIC DNA]</scope>
    <source>
        <strain evidence="9 11">Stock d4-2</strain>
    </source>
</reference>
<dbReference type="SUPFAM" id="SSF56112">
    <property type="entry name" value="Protein kinase-like (PK-like)"/>
    <property type="match status" value="1"/>
</dbReference>
<evidence type="ECO:0000256" key="5">
    <source>
        <dbReference type="ARBA" id="ARBA00022840"/>
    </source>
</evidence>
<evidence type="ECO:0000256" key="1">
    <source>
        <dbReference type="ARBA" id="ARBA00022527"/>
    </source>
</evidence>
<dbReference type="KEGG" id="ptm:PTMB.364c"/>
<dbReference type="OrthoDB" id="193931at2759"/>
<dbReference type="PANTHER" id="PTHR24346:SF82">
    <property type="entry name" value="KP78A-RELATED"/>
    <property type="match status" value="1"/>
</dbReference>
<reference evidence="10 11" key="2">
    <citation type="journal article" date="2006" name="Nature">
        <title>Global trends of whole-genome duplications revealed by the ciliate Paramecium tetraurelia.</title>
        <authorList>
            <consortium name="Genoscope"/>
            <person name="Aury J.-M."/>
            <person name="Jaillon O."/>
            <person name="Duret L."/>
            <person name="Noel B."/>
            <person name="Jubin C."/>
            <person name="Porcel B.M."/>
            <person name="Segurens B."/>
            <person name="Daubin V."/>
            <person name="Anthouard V."/>
            <person name="Aiach N."/>
            <person name="Arnaiz O."/>
            <person name="Billaut A."/>
            <person name="Beisson J."/>
            <person name="Blanc I."/>
            <person name="Bouhouche K."/>
            <person name="Camara F."/>
            <person name="Duharcourt S."/>
            <person name="Guigo R."/>
            <person name="Gogendeau D."/>
            <person name="Katinka M."/>
            <person name="Keller A.-M."/>
            <person name="Kissmehl R."/>
            <person name="Klotz C."/>
            <person name="Koll F."/>
            <person name="Le Moue A."/>
            <person name="Lepere C."/>
            <person name="Malinsky S."/>
            <person name="Nowacki M."/>
            <person name="Nowak J.K."/>
            <person name="Plattner H."/>
            <person name="Poulain J."/>
            <person name="Ruiz F."/>
            <person name="Serrano V."/>
            <person name="Zagulski M."/>
            <person name="Dessen P."/>
            <person name="Betermier M."/>
            <person name="Weissenbach J."/>
            <person name="Scarpelli C."/>
            <person name="Schachter V."/>
            <person name="Sperling L."/>
            <person name="Meyer E."/>
            <person name="Cohen J."/>
            <person name="Wincker P."/>
        </authorList>
    </citation>
    <scope>NUCLEOTIDE SEQUENCE [LARGE SCALE GENOMIC DNA]</scope>
    <source>
        <strain evidence="10 11">Stock d4-2</strain>
    </source>
</reference>
<keyword evidence="2" id="KW-0808">Transferase</keyword>
<evidence type="ECO:0000256" key="6">
    <source>
        <dbReference type="PROSITE-ProRule" id="PRU10141"/>
    </source>
</evidence>
<organism evidence="9 11">
    <name type="scientific">Paramecium tetraurelia</name>
    <dbReference type="NCBI Taxonomy" id="5888"/>
    <lineage>
        <taxon>Eukaryota</taxon>
        <taxon>Sar</taxon>
        <taxon>Alveolata</taxon>
        <taxon>Ciliophora</taxon>
        <taxon>Intramacronucleata</taxon>
        <taxon>Oligohymenophorea</taxon>
        <taxon>Peniculida</taxon>
        <taxon>Parameciidae</taxon>
        <taxon>Paramecium</taxon>
    </lineage>
</organism>
<dbReference type="AlphaFoldDB" id="Q6BFK9"/>
<dbReference type="InterPro" id="IPR017441">
    <property type="entry name" value="Protein_kinase_ATP_BS"/>
</dbReference>
<feature type="region of interest" description="Disordered" evidence="7">
    <location>
        <begin position="469"/>
        <end position="499"/>
    </location>
</feature>
<dbReference type="PROSITE" id="PS00107">
    <property type="entry name" value="PROTEIN_KINASE_ATP"/>
    <property type="match status" value="1"/>
</dbReference>
<evidence type="ECO:0000313" key="10">
    <source>
        <dbReference type="EMBL" id="CAK55692.1"/>
    </source>
</evidence>
<dbReference type="FunCoup" id="Q6BFK9">
    <property type="interactions" value="11"/>
</dbReference>
<dbReference type="PANTHER" id="PTHR24346">
    <property type="entry name" value="MAP/MICROTUBULE AFFINITY-REGULATING KINASE"/>
    <property type="match status" value="1"/>
</dbReference>
<dbReference type="CDD" id="cd14003">
    <property type="entry name" value="STKc_AMPK-like"/>
    <property type="match status" value="1"/>
</dbReference>
<keyword evidence="4 9" id="KW-0418">Kinase</keyword>
<dbReference type="InterPro" id="IPR000719">
    <property type="entry name" value="Prot_kinase_dom"/>
</dbReference>
<dbReference type="OMA" id="KMAIHEQ"/>
<evidence type="ECO:0000256" key="4">
    <source>
        <dbReference type="ARBA" id="ARBA00022777"/>
    </source>
</evidence>
<gene>
    <name evidence="10" type="ORF">GSPATT00000127001</name>
    <name evidence="9" type="ORF">PTMB.364c</name>
</gene>
<keyword evidence="5 6" id="KW-0067">ATP-binding</keyword>
<dbReference type="InterPro" id="IPR008271">
    <property type="entry name" value="Ser/Thr_kinase_AS"/>
</dbReference>
<name>Q6BFK9_PARTE</name>
<evidence type="ECO:0000256" key="7">
    <source>
        <dbReference type="SAM" id="MobiDB-lite"/>
    </source>
</evidence>
<dbReference type="Pfam" id="PF00069">
    <property type="entry name" value="Pkinase"/>
    <property type="match status" value="1"/>
</dbReference>
<dbReference type="EMBL" id="CR548612">
    <property type="protein sequence ID" value="CAH03561.1"/>
    <property type="molecule type" value="Genomic_DNA"/>
</dbReference>
<dbReference type="HOGENOM" id="CLU_000288_59_9_1"/>
<evidence type="ECO:0000256" key="3">
    <source>
        <dbReference type="ARBA" id="ARBA00022741"/>
    </source>
</evidence>
<evidence type="ECO:0000259" key="8">
    <source>
        <dbReference type="PROSITE" id="PS50011"/>
    </source>
</evidence>
<dbReference type="InterPro" id="IPR011009">
    <property type="entry name" value="Kinase-like_dom_sf"/>
</dbReference>
<dbReference type="FunFam" id="1.10.510.10:FF:000740">
    <property type="entry name" value="SNF1-related protein kinase, putative"/>
    <property type="match status" value="1"/>
</dbReference>
<accession>Q6BFK9</accession>
<keyword evidence="3 6" id="KW-0547">Nucleotide-binding</keyword>
<feature type="compositionally biased region" description="Basic and acidic residues" evidence="7">
    <location>
        <begin position="475"/>
        <end position="495"/>
    </location>
</feature>
<keyword evidence="1" id="KW-0723">Serine/threonine-protein kinase</keyword>
<evidence type="ECO:0000313" key="11">
    <source>
        <dbReference type="Proteomes" id="UP000000600"/>
    </source>
</evidence>
<dbReference type="eggNOG" id="KOG0583">
    <property type="taxonomic scope" value="Eukaryota"/>
</dbReference>
<reference evidence="9" key="4">
    <citation type="submission" date="2006-11" db="EMBL/GenBank/DDBJ databases">
        <title>Paramecium megabase sequencing project.</title>
        <authorList>
            <person name="Nowak J.K."/>
            <person name="Migdalski A."/>
            <person name="Gromadka R."/>
            <person name="Zagulski M."/>
        </authorList>
    </citation>
    <scope>NUCLEOTIDE SEQUENCE</scope>
    <source>
        <strain evidence="9">Stock d4-2</strain>
    </source>
</reference>
<dbReference type="GO" id="GO:0004674">
    <property type="term" value="F:protein serine/threonine kinase activity"/>
    <property type="evidence" value="ECO:0000318"/>
    <property type="project" value="GO_Central"/>
</dbReference>
<dbReference type="GO" id="GO:0005524">
    <property type="term" value="F:ATP binding"/>
    <property type="evidence" value="ECO:0007669"/>
    <property type="project" value="UniProtKB-UniRule"/>
</dbReference>
<feature type="binding site" evidence="6">
    <location>
        <position position="50"/>
    </location>
    <ligand>
        <name>ATP</name>
        <dbReference type="ChEBI" id="CHEBI:30616"/>
    </ligand>
</feature>
<dbReference type="EMBL" id="CT867985">
    <property type="protein sequence ID" value="CAK55692.1"/>
    <property type="molecule type" value="Genomic_DNA"/>
</dbReference>
<evidence type="ECO:0000256" key="2">
    <source>
        <dbReference type="ARBA" id="ARBA00022679"/>
    </source>
</evidence>
<reference evidence="10" key="3">
    <citation type="submission" date="2006-03" db="EMBL/GenBank/DDBJ databases">
        <authorList>
            <consortium name="Genoscope"/>
        </authorList>
    </citation>
    <scope>NUCLEOTIDE SEQUENCE</scope>
    <source>
        <strain evidence="10">Stock d4-2</strain>
    </source>
</reference>
<dbReference type="PROSITE" id="PS50011">
    <property type="entry name" value="PROTEIN_KINASE_DOM"/>
    <property type="match status" value="1"/>
</dbReference>
<dbReference type="GeneID" id="5008874"/>
<dbReference type="GeneID" id="79574053"/>
<evidence type="ECO:0000313" key="9">
    <source>
        <dbReference type="EMBL" id="CAH03561.1"/>
    </source>
</evidence>
<dbReference type="PROSITE" id="PS00108">
    <property type="entry name" value="PROTEIN_KINASE_ST"/>
    <property type="match status" value="1"/>
</dbReference>
<dbReference type="RefSeq" id="XP_001423090.1">
    <property type="nucleotide sequence ID" value="XM_001423053.1"/>
</dbReference>
<dbReference type="InParanoid" id="Q6BFK9"/>
<dbReference type="Gene3D" id="1.10.510.10">
    <property type="entry name" value="Transferase(Phosphotransferase) domain 1"/>
    <property type="match status" value="1"/>
</dbReference>
<protein>
    <submittedName>
        <fullName evidence="10">Chromosome undetermined scaffold_1, whole genome shotgun sequence</fullName>
    </submittedName>
    <submittedName>
        <fullName evidence="9">SNF1-related protein kinase, putative</fullName>
    </submittedName>
</protein>
<dbReference type="Proteomes" id="UP000000600">
    <property type="component" value="Unassembled WGS sequence"/>
</dbReference>
<dbReference type="FunFam" id="3.30.200.20:FF:000003">
    <property type="entry name" value="Non-specific serine/threonine protein kinase"/>
    <property type="match status" value="1"/>
</dbReference>
<dbReference type="STRING" id="5888.Q6BFK9"/>
<dbReference type="SMART" id="SM00220">
    <property type="entry name" value="S_TKc"/>
    <property type="match status" value="1"/>
</dbReference>
<keyword evidence="11" id="KW-1185">Reference proteome</keyword>